<dbReference type="Proteomes" id="UP000046395">
    <property type="component" value="Unassembled WGS sequence"/>
</dbReference>
<sequence length="149" mass="16323">MPARRQTSGIQEKAVSPQRNLVPSMGFNPHSGPCVRAVSWASARGSRTREMESDRPAGRPSKPNEQPWCPLLPAEGSAGRWTFAFAFALTRGDGPAGRDHASAQRGRARNRALSSWRWSTLAMGAPGARVSNSRRPNYEMAIELRLAVR</sequence>
<evidence type="ECO:0000313" key="2">
    <source>
        <dbReference type="Proteomes" id="UP000046395"/>
    </source>
</evidence>
<reference evidence="3" key="1">
    <citation type="submission" date="2019-12" db="UniProtKB">
        <authorList>
            <consortium name="WormBaseParasite"/>
        </authorList>
    </citation>
    <scope>IDENTIFICATION</scope>
</reference>
<dbReference type="WBParaSite" id="TMUE_2000007720.1">
    <property type="protein sequence ID" value="TMUE_2000007720.1"/>
    <property type="gene ID" value="WBGene00299988"/>
</dbReference>
<name>A0A5S6QKL0_TRIMR</name>
<feature type="region of interest" description="Disordered" evidence="1">
    <location>
        <begin position="41"/>
        <end position="68"/>
    </location>
</feature>
<organism evidence="2 3">
    <name type="scientific">Trichuris muris</name>
    <name type="common">Mouse whipworm</name>
    <dbReference type="NCBI Taxonomy" id="70415"/>
    <lineage>
        <taxon>Eukaryota</taxon>
        <taxon>Metazoa</taxon>
        <taxon>Ecdysozoa</taxon>
        <taxon>Nematoda</taxon>
        <taxon>Enoplea</taxon>
        <taxon>Dorylaimia</taxon>
        <taxon>Trichinellida</taxon>
        <taxon>Trichuridae</taxon>
        <taxon>Trichuris</taxon>
    </lineage>
</organism>
<feature type="compositionally biased region" description="Basic and acidic residues" evidence="1">
    <location>
        <begin position="47"/>
        <end position="57"/>
    </location>
</feature>
<dbReference type="AlphaFoldDB" id="A0A5S6QKL0"/>
<evidence type="ECO:0000256" key="1">
    <source>
        <dbReference type="SAM" id="MobiDB-lite"/>
    </source>
</evidence>
<evidence type="ECO:0000313" key="3">
    <source>
        <dbReference type="WBParaSite" id="TMUE_2000007720.1"/>
    </source>
</evidence>
<feature type="region of interest" description="Disordered" evidence="1">
    <location>
        <begin position="1"/>
        <end position="29"/>
    </location>
</feature>
<feature type="compositionally biased region" description="Polar residues" evidence="1">
    <location>
        <begin position="1"/>
        <end position="10"/>
    </location>
</feature>
<accession>A0A5S6QKL0</accession>
<keyword evidence="2" id="KW-1185">Reference proteome</keyword>
<proteinExistence type="predicted"/>
<protein>
    <submittedName>
        <fullName evidence="3">Uncharacterized protein</fullName>
    </submittedName>
</protein>